<name>A0A8S1HID1_9PELO</name>
<sequence length="186" mass="20605">MVCQVNGNSSILPLHLHFLALGLENNKRVLIASSELTEMNYRLICSKAGVRWTPSLINFIPLIHLNAGFDFNIEDYFTKIKQKVSEYDPDVVLLDDLSSMFSEMKKKKAEVLLLAPFYTNCEAREMLRQRCSSFANISPIGHGFGKNASAKCVVSMRNSSRPTVACSLILSGERSNNGTIVGGEAK</sequence>
<dbReference type="Gene3D" id="3.40.50.300">
    <property type="entry name" value="P-loop containing nucleotide triphosphate hydrolases"/>
    <property type="match status" value="1"/>
</dbReference>
<evidence type="ECO:0000313" key="1">
    <source>
        <dbReference type="EMBL" id="CAD6196411.1"/>
    </source>
</evidence>
<dbReference type="InterPro" id="IPR027417">
    <property type="entry name" value="P-loop_NTPase"/>
</dbReference>
<gene>
    <name evidence="1" type="ORF">CAUJ_LOCUS12325</name>
</gene>
<dbReference type="Proteomes" id="UP000835052">
    <property type="component" value="Unassembled WGS sequence"/>
</dbReference>
<accession>A0A8S1HID1</accession>
<dbReference type="OrthoDB" id="9995306at2759"/>
<protein>
    <submittedName>
        <fullName evidence="1">Uncharacterized protein</fullName>
    </submittedName>
</protein>
<keyword evidence="2" id="KW-1185">Reference proteome</keyword>
<comment type="caution">
    <text evidence="1">The sequence shown here is derived from an EMBL/GenBank/DDBJ whole genome shotgun (WGS) entry which is preliminary data.</text>
</comment>
<organism evidence="1 2">
    <name type="scientific">Caenorhabditis auriculariae</name>
    <dbReference type="NCBI Taxonomy" id="2777116"/>
    <lineage>
        <taxon>Eukaryota</taxon>
        <taxon>Metazoa</taxon>
        <taxon>Ecdysozoa</taxon>
        <taxon>Nematoda</taxon>
        <taxon>Chromadorea</taxon>
        <taxon>Rhabditida</taxon>
        <taxon>Rhabditina</taxon>
        <taxon>Rhabditomorpha</taxon>
        <taxon>Rhabditoidea</taxon>
        <taxon>Rhabditidae</taxon>
        <taxon>Peloderinae</taxon>
        <taxon>Caenorhabditis</taxon>
    </lineage>
</organism>
<dbReference type="EMBL" id="CAJGYM010000072">
    <property type="protein sequence ID" value="CAD6196411.1"/>
    <property type="molecule type" value="Genomic_DNA"/>
</dbReference>
<reference evidence="1" key="1">
    <citation type="submission" date="2020-10" db="EMBL/GenBank/DDBJ databases">
        <authorList>
            <person name="Kikuchi T."/>
        </authorList>
    </citation>
    <scope>NUCLEOTIDE SEQUENCE</scope>
    <source>
        <strain evidence="1">NKZ352</strain>
    </source>
</reference>
<proteinExistence type="predicted"/>
<dbReference type="AlphaFoldDB" id="A0A8S1HID1"/>
<dbReference type="SUPFAM" id="SSF52540">
    <property type="entry name" value="P-loop containing nucleoside triphosphate hydrolases"/>
    <property type="match status" value="1"/>
</dbReference>
<evidence type="ECO:0000313" key="2">
    <source>
        <dbReference type="Proteomes" id="UP000835052"/>
    </source>
</evidence>